<gene>
    <name evidence="9 14" type="primary">thiE</name>
    <name evidence="14" type="ORF">CA13_07500</name>
</gene>
<dbReference type="SUPFAM" id="SSF51391">
    <property type="entry name" value="Thiamin phosphate synthase"/>
    <property type="match status" value="1"/>
</dbReference>
<sequence>MCESLKCDAGSVKGVFSADVCVAAKIADLAGSVSSFLLLIFMNSSSLRAIYRILDASINRATEGVRTLEEFARFDLEDSKLTESFKTIRHDLSTSVNRFLSRDQLLASRDTPGDVGTKIENDSEYERADASGVVAAAASRVQQSLRVIEEYGKTIDAALAKEVEQIRYRAYHHCASLELRVDTSDRLGLLRQSRLYFLIDAHASEEAFVLSIRGLSDAGVDIFQLRDKAVDDRTLYSRSVVAAKIARGLGRLFIVNDRPDIAVAADADGVHVGQEELPISIVRSMVGPRRIVGLSTHSVDLVDSAESGGADYIGCGPVFSSRTKQFDQYAGTEFLKQVASRSHLPAFAIGGIDLTNLSQVIDAGFNRVAVTGAIRDAEHPLLVARQIKSQLL</sequence>
<reference evidence="14 15" key="1">
    <citation type="submission" date="2019-02" db="EMBL/GenBank/DDBJ databases">
        <title>Deep-cultivation of Planctomycetes and their phenomic and genomic characterization uncovers novel biology.</title>
        <authorList>
            <person name="Wiegand S."/>
            <person name="Jogler M."/>
            <person name="Boedeker C."/>
            <person name="Pinto D."/>
            <person name="Vollmers J."/>
            <person name="Rivas-Marin E."/>
            <person name="Kohn T."/>
            <person name="Peeters S.H."/>
            <person name="Heuer A."/>
            <person name="Rast P."/>
            <person name="Oberbeckmann S."/>
            <person name="Bunk B."/>
            <person name="Jeske O."/>
            <person name="Meyerdierks A."/>
            <person name="Storesund J.E."/>
            <person name="Kallscheuer N."/>
            <person name="Luecker S."/>
            <person name="Lage O.M."/>
            <person name="Pohl T."/>
            <person name="Merkel B.J."/>
            <person name="Hornburger P."/>
            <person name="Mueller R.-W."/>
            <person name="Bruemmer F."/>
            <person name="Labrenz M."/>
            <person name="Spormann A.M."/>
            <person name="Op Den Camp H."/>
            <person name="Overmann J."/>
            <person name="Amann R."/>
            <person name="Jetten M.S.M."/>
            <person name="Mascher T."/>
            <person name="Medema M.H."/>
            <person name="Devos D.P."/>
            <person name="Kaster A.-K."/>
            <person name="Ovreas L."/>
            <person name="Rohde M."/>
            <person name="Galperin M.Y."/>
            <person name="Jogler C."/>
        </authorList>
    </citation>
    <scope>NUCLEOTIDE SEQUENCE [LARGE SCALE GENOMIC DNA]</scope>
    <source>
        <strain evidence="14 15">CA13</strain>
    </source>
</reference>
<organism evidence="14 15">
    <name type="scientific">Novipirellula herctigrandis</name>
    <dbReference type="NCBI Taxonomy" id="2527986"/>
    <lineage>
        <taxon>Bacteria</taxon>
        <taxon>Pseudomonadati</taxon>
        <taxon>Planctomycetota</taxon>
        <taxon>Planctomycetia</taxon>
        <taxon>Pirellulales</taxon>
        <taxon>Pirellulaceae</taxon>
        <taxon>Novipirellula</taxon>
    </lineage>
</organism>
<comment type="caution">
    <text evidence="14">The sequence shown here is derived from an EMBL/GenBank/DDBJ whole genome shotgun (WGS) entry which is preliminary data.</text>
</comment>
<evidence type="ECO:0000256" key="1">
    <source>
        <dbReference type="ARBA" id="ARBA00005165"/>
    </source>
</evidence>
<dbReference type="HAMAP" id="MF_00097">
    <property type="entry name" value="TMP_synthase"/>
    <property type="match status" value="1"/>
</dbReference>
<evidence type="ECO:0000256" key="9">
    <source>
        <dbReference type="HAMAP-Rule" id="MF_00097"/>
    </source>
</evidence>
<comment type="function">
    <text evidence="9">Condenses 4-methyl-5-(beta-hydroxyethyl)thiazole monophosphate (THZ-P) and 2-methyl-4-amino-5-hydroxymethyl pyrimidine pyrophosphate (HMP-PP) to form thiamine monophosphate (TMP).</text>
</comment>
<dbReference type="Pfam" id="PF02581">
    <property type="entry name" value="TMP-TENI"/>
    <property type="match status" value="1"/>
</dbReference>
<proteinExistence type="inferred from homology"/>
<dbReference type="PANTHER" id="PTHR20857:SF15">
    <property type="entry name" value="THIAMINE-PHOSPHATE SYNTHASE"/>
    <property type="match status" value="1"/>
</dbReference>
<keyword evidence="5 9" id="KW-0784">Thiamine biosynthesis</keyword>
<evidence type="ECO:0000256" key="10">
    <source>
        <dbReference type="RuleBase" id="RU003826"/>
    </source>
</evidence>
<dbReference type="Proteomes" id="UP000315010">
    <property type="component" value="Unassembled WGS sequence"/>
</dbReference>
<comment type="catalytic activity">
    <reaction evidence="7 9 10">
        <text>2-(2-carboxy-4-methylthiazol-5-yl)ethyl phosphate + 4-amino-2-methyl-5-(diphosphooxymethyl)pyrimidine + 2 H(+) = thiamine phosphate + CO2 + diphosphate</text>
        <dbReference type="Rhea" id="RHEA:47848"/>
        <dbReference type="ChEBI" id="CHEBI:15378"/>
        <dbReference type="ChEBI" id="CHEBI:16526"/>
        <dbReference type="ChEBI" id="CHEBI:33019"/>
        <dbReference type="ChEBI" id="CHEBI:37575"/>
        <dbReference type="ChEBI" id="CHEBI:57841"/>
        <dbReference type="ChEBI" id="CHEBI:62890"/>
        <dbReference type="EC" id="2.5.1.3"/>
    </reaction>
</comment>
<evidence type="ECO:0000259" key="13">
    <source>
        <dbReference type="Pfam" id="PF17792"/>
    </source>
</evidence>
<comment type="caution">
    <text evidence="9">Lacks conserved residue(s) required for the propagation of feature annotation.</text>
</comment>
<dbReference type="GO" id="GO:0005737">
    <property type="term" value="C:cytoplasm"/>
    <property type="evidence" value="ECO:0007669"/>
    <property type="project" value="TreeGrafter"/>
</dbReference>
<accession>A0A5C5YXC0</accession>
<dbReference type="InterPro" id="IPR013785">
    <property type="entry name" value="Aldolase_TIM"/>
</dbReference>
<dbReference type="NCBIfam" id="NF002727">
    <property type="entry name" value="PRK02615.1"/>
    <property type="match status" value="1"/>
</dbReference>
<dbReference type="GO" id="GO:0009229">
    <property type="term" value="P:thiamine diphosphate biosynthetic process"/>
    <property type="evidence" value="ECO:0007669"/>
    <property type="project" value="UniProtKB-UniRule"/>
</dbReference>
<dbReference type="AlphaFoldDB" id="A0A5C5YXC0"/>
<evidence type="ECO:0000256" key="2">
    <source>
        <dbReference type="ARBA" id="ARBA00022679"/>
    </source>
</evidence>
<feature type="binding site" evidence="9">
    <location>
        <position position="351"/>
    </location>
    <ligand>
        <name>2-[(2R,5Z)-2-carboxy-4-methylthiazol-5(2H)-ylidene]ethyl phosphate</name>
        <dbReference type="ChEBI" id="CHEBI:62899"/>
    </ligand>
</feature>
<feature type="binding site" evidence="9">
    <location>
        <position position="256"/>
    </location>
    <ligand>
        <name>4-amino-2-methyl-5-(diphosphooxymethyl)pyrimidine</name>
        <dbReference type="ChEBI" id="CHEBI:57841"/>
    </ligand>
</feature>
<feature type="binding site" evidence="9">
    <location>
        <begin position="321"/>
        <end position="323"/>
    </location>
    <ligand>
        <name>2-[(2R,5Z)-2-carboxy-4-methylthiazol-5(2H)-ylidene]ethyl phosphate</name>
        <dbReference type="ChEBI" id="CHEBI:62899"/>
    </ligand>
</feature>
<dbReference type="InterPro" id="IPR036206">
    <property type="entry name" value="ThiamineP_synth_sf"/>
</dbReference>
<feature type="domain" description="Thiamine phosphate synthase/TenI" evidence="12">
    <location>
        <begin position="195"/>
        <end position="374"/>
    </location>
</feature>
<evidence type="ECO:0000256" key="3">
    <source>
        <dbReference type="ARBA" id="ARBA00022723"/>
    </source>
</evidence>
<evidence type="ECO:0000256" key="8">
    <source>
        <dbReference type="ARBA" id="ARBA00047883"/>
    </source>
</evidence>
<dbReference type="InterPro" id="IPR041397">
    <property type="entry name" value="ThiD2"/>
</dbReference>
<keyword evidence="4 9" id="KW-0460">Magnesium</keyword>
<evidence type="ECO:0000256" key="6">
    <source>
        <dbReference type="ARBA" id="ARBA00047334"/>
    </source>
</evidence>
<dbReference type="GO" id="GO:0009228">
    <property type="term" value="P:thiamine biosynthetic process"/>
    <property type="evidence" value="ECO:0007669"/>
    <property type="project" value="UniProtKB-KW"/>
</dbReference>
<dbReference type="GO" id="GO:0000287">
    <property type="term" value="F:magnesium ion binding"/>
    <property type="evidence" value="ECO:0007669"/>
    <property type="project" value="UniProtKB-UniRule"/>
</dbReference>
<evidence type="ECO:0000256" key="7">
    <source>
        <dbReference type="ARBA" id="ARBA00047851"/>
    </source>
</evidence>
<protein>
    <recommendedName>
        <fullName evidence="9">Thiamine-phosphate synthase</fullName>
        <shortName evidence="9">TP synthase</shortName>
        <shortName evidence="9">TPS</shortName>
        <ecNumber evidence="9">2.5.1.3</ecNumber>
    </recommendedName>
    <alternativeName>
        <fullName evidence="9">Thiamine-phosphate pyrophosphorylase</fullName>
        <shortName evidence="9">TMP pyrophosphorylase</shortName>
        <shortName evidence="9">TMP-PPase</shortName>
    </alternativeName>
</protein>
<feature type="binding site" evidence="9">
    <location>
        <position position="257"/>
    </location>
    <ligand>
        <name>Mg(2+)</name>
        <dbReference type="ChEBI" id="CHEBI:18420"/>
    </ligand>
</feature>
<dbReference type="UniPathway" id="UPA00060">
    <property type="reaction ID" value="UER00141"/>
</dbReference>
<dbReference type="Gene3D" id="3.20.20.70">
    <property type="entry name" value="Aldolase class I"/>
    <property type="match status" value="1"/>
</dbReference>
<dbReference type="Pfam" id="PF17792">
    <property type="entry name" value="ThiD2"/>
    <property type="match status" value="1"/>
</dbReference>
<comment type="pathway">
    <text evidence="1 9 11">Cofactor biosynthesis; thiamine diphosphate biosynthesis; thiamine phosphate from 4-amino-2-methyl-5-diphosphomethylpyrimidine and 4-methyl-5-(2-phosphoethyl)-thiazole: step 1/1.</text>
</comment>
<feature type="binding site" evidence="9">
    <location>
        <position position="324"/>
    </location>
    <ligand>
        <name>4-amino-2-methyl-5-(diphosphooxymethyl)pyrimidine</name>
        <dbReference type="ChEBI" id="CHEBI:57841"/>
    </ligand>
</feature>
<comment type="similarity">
    <text evidence="9 10">Belongs to the thiamine-phosphate synthase family.</text>
</comment>
<dbReference type="GO" id="GO:0004789">
    <property type="term" value="F:thiamine-phosphate diphosphorylase activity"/>
    <property type="evidence" value="ECO:0007669"/>
    <property type="project" value="UniProtKB-UniRule"/>
</dbReference>
<dbReference type="EMBL" id="SJPJ01000001">
    <property type="protein sequence ID" value="TWT79351.1"/>
    <property type="molecule type" value="Genomic_DNA"/>
</dbReference>
<dbReference type="PANTHER" id="PTHR20857">
    <property type="entry name" value="THIAMINE-PHOSPHATE PYROPHOSPHORYLASE"/>
    <property type="match status" value="1"/>
</dbReference>
<dbReference type="CDD" id="cd00564">
    <property type="entry name" value="TMP_TenI"/>
    <property type="match status" value="1"/>
</dbReference>
<comment type="catalytic activity">
    <reaction evidence="8 9 10">
        <text>2-[(2R,5Z)-2-carboxy-4-methylthiazol-5(2H)-ylidene]ethyl phosphate + 4-amino-2-methyl-5-(diphosphooxymethyl)pyrimidine + 2 H(+) = thiamine phosphate + CO2 + diphosphate</text>
        <dbReference type="Rhea" id="RHEA:47844"/>
        <dbReference type="ChEBI" id="CHEBI:15378"/>
        <dbReference type="ChEBI" id="CHEBI:16526"/>
        <dbReference type="ChEBI" id="CHEBI:33019"/>
        <dbReference type="ChEBI" id="CHEBI:37575"/>
        <dbReference type="ChEBI" id="CHEBI:57841"/>
        <dbReference type="ChEBI" id="CHEBI:62899"/>
        <dbReference type="EC" id="2.5.1.3"/>
    </reaction>
</comment>
<evidence type="ECO:0000313" key="14">
    <source>
        <dbReference type="EMBL" id="TWT79351.1"/>
    </source>
</evidence>
<keyword evidence="3 9" id="KW-0479">Metal-binding</keyword>
<evidence type="ECO:0000259" key="12">
    <source>
        <dbReference type="Pfam" id="PF02581"/>
    </source>
</evidence>
<dbReference type="InterPro" id="IPR022998">
    <property type="entry name" value="ThiamineP_synth_TenI"/>
</dbReference>
<dbReference type="PIRSF" id="PIRSF000512">
    <property type="entry name" value="TMP_PPase_Cyanobac_prd"/>
    <property type="match status" value="1"/>
</dbReference>
<dbReference type="NCBIfam" id="TIGR00693">
    <property type="entry name" value="thiE"/>
    <property type="match status" value="1"/>
</dbReference>
<feature type="domain" description="ThiD2" evidence="13">
    <location>
        <begin position="52"/>
        <end position="172"/>
    </location>
</feature>
<comment type="catalytic activity">
    <reaction evidence="6 9 10">
        <text>4-methyl-5-(2-phosphooxyethyl)-thiazole + 4-amino-2-methyl-5-(diphosphooxymethyl)pyrimidine + H(+) = thiamine phosphate + diphosphate</text>
        <dbReference type="Rhea" id="RHEA:22328"/>
        <dbReference type="ChEBI" id="CHEBI:15378"/>
        <dbReference type="ChEBI" id="CHEBI:33019"/>
        <dbReference type="ChEBI" id="CHEBI:37575"/>
        <dbReference type="ChEBI" id="CHEBI:57841"/>
        <dbReference type="ChEBI" id="CHEBI:58296"/>
        <dbReference type="EC" id="2.5.1.3"/>
    </reaction>
</comment>
<keyword evidence="2 9" id="KW-0808">Transferase</keyword>
<evidence type="ECO:0000256" key="11">
    <source>
        <dbReference type="RuleBase" id="RU004253"/>
    </source>
</evidence>
<keyword evidence="15" id="KW-1185">Reference proteome</keyword>
<dbReference type="InterPro" id="IPR034291">
    <property type="entry name" value="TMP_synthase"/>
</dbReference>
<name>A0A5C5YXC0_9BACT</name>
<feature type="binding site" evidence="9">
    <location>
        <position position="295"/>
    </location>
    <ligand>
        <name>4-amino-2-methyl-5-(diphosphooxymethyl)pyrimidine</name>
        <dbReference type="ChEBI" id="CHEBI:57841"/>
    </ligand>
</feature>
<comment type="cofactor">
    <cofactor evidence="9">
        <name>Mg(2+)</name>
        <dbReference type="ChEBI" id="CHEBI:18420"/>
    </cofactor>
    <text evidence="9">Binds 1 Mg(2+) ion per subunit.</text>
</comment>
<feature type="binding site" evidence="9">
    <location>
        <begin position="224"/>
        <end position="228"/>
    </location>
    <ligand>
        <name>4-amino-2-methyl-5-(diphosphooxymethyl)pyrimidine</name>
        <dbReference type="ChEBI" id="CHEBI:57841"/>
    </ligand>
</feature>
<dbReference type="InterPro" id="IPR016229">
    <property type="entry name" value="TMP_synthase_cyanobac_bac"/>
</dbReference>
<evidence type="ECO:0000256" key="4">
    <source>
        <dbReference type="ARBA" id="ARBA00022842"/>
    </source>
</evidence>
<dbReference type="EC" id="2.5.1.3" evidence="9"/>
<feature type="binding site" evidence="9">
    <location>
        <position position="276"/>
    </location>
    <ligand>
        <name>Mg(2+)</name>
        <dbReference type="ChEBI" id="CHEBI:18420"/>
    </ligand>
</feature>
<evidence type="ECO:0000256" key="5">
    <source>
        <dbReference type="ARBA" id="ARBA00022977"/>
    </source>
</evidence>
<evidence type="ECO:0000313" key="15">
    <source>
        <dbReference type="Proteomes" id="UP000315010"/>
    </source>
</evidence>